<keyword evidence="1" id="KW-0812">Transmembrane</keyword>
<keyword evidence="1" id="KW-1133">Transmembrane helix</keyword>
<sequence length="582" mass="66591">MKWCLIDDYDVSDYKGYSLANLTLDQYYLNIEVAEDIDKNVYLYTLNKECYQCPYLITNYCKGSAKECDNDLTKNIFSTDVTFRLATERTEYLPQDQTENVICDIKEELGEFGVYNVDVNKSGCFLETLKEPVNIYAPILTIILIYVAIFILIYASCRLWKKIVAKKTVDRANAEITSSATPKKERISSLDAYRGLTILFMIFANYGQGGYTVIEHARWNGLHAADLVFPSFLWIMGACIPIGMVSNFKKNISNRNMIWTITKRSLKLFCLGLFLNGGSDINYLRIFGVLQRLGIGYFAAAVSLVYLMERKQDDENDESSWWKYFKDLKRIYKAWLLALAVLILHTILIFAVAAPGCPRGYMGPGGLHKNSSYKHCIGGATGYIDGLILGNHRYQHPTIYKTYESKPFDPEGVVGCLTTIFHIFLGVQGGMILISYKSHSQRLLRWLFWAVIPGLIGGALCGFTKEDGFIPVNKNLWSLSFVLVTTCFSFFMLSLFYLLVDAKKWWSGKPFTFVGQNAILLYIGHEMCDGHFPIRWYLHNYGSLTNEERRTHFLALLSDTWGTGMWGLVAYYLYKIKYFFTI</sequence>
<keyword evidence="1" id="KW-0472">Membrane</keyword>
<accession>A0A9N9XHV9</accession>
<dbReference type="PANTHER" id="PTHR31061">
    <property type="entry name" value="LD22376P"/>
    <property type="match status" value="1"/>
</dbReference>
<gene>
    <name evidence="2" type="ORF">DIABBA_LOCUS10018</name>
</gene>
<evidence type="ECO:0000313" key="3">
    <source>
        <dbReference type="Proteomes" id="UP001153709"/>
    </source>
</evidence>
<feature type="transmembrane region" description="Helical" evidence="1">
    <location>
        <begin position="191"/>
        <end position="207"/>
    </location>
</feature>
<feature type="transmembrane region" description="Helical" evidence="1">
    <location>
        <begin position="135"/>
        <end position="157"/>
    </location>
</feature>
<feature type="transmembrane region" description="Helical" evidence="1">
    <location>
        <begin position="412"/>
        <end position="434"/>
    </location>
</feature>
<dbReference type="PANTHER" id="PTHR31061:SF24">
    <property type="entry name" value="LD22376P"/>
    <property type="match status" value="1"/>
</dbReference>
<dbReference type="AlphaFoldDB" id="A0A9N9XHV9"/>
<proteinExistence type="predicted"/>
<evidence type="ECO:0008006" key="4">
    <source>
        <dbReference type="Google" id="ProtNLM"/>
    </source>
</evidence>
<dbReference type="EMBL" id="OU898281">
    <property type="protein sequence ID" value="CAG9836991.1"/>
    <property type="molecule type" value="Genomic_DNA"/>
</dbReference>
<feature type="transmembrane region" description="Helical" evidence="1">
    <location>
        <begin position="227"/>
        <end position="245"/>
    </location>
</feature>
<dbReference type="Proteomes" id="UP001153709">
    <property type="component" value="Chromosome 6"/>
</dbReference>
<organism evidence="2 3">
    <name type="scientific">Diabrotica balteata</name>
    <name type="common">Banded cucumber beetle</name>
    <dbReference type="NCBI Taxonomy" id="107213"/>
    <lineage>
        <taxon>Eukaryota</taxon>
        <taxon>Metazoa</taxon>
        <taxon>Ecdysozoa</taxon>
        <taxon>Arthropoda</taxon>
        <taxon>Hexapoda</taxon>
        <taxon>Insecta</taxon>
        <taxon>Pterygota</taxon>
        <taxon>Neoptera</taxon>
        <taxon>Endopterygota</taxon>
        <taxon>Coleoptera</taxon>
        <taxon>Polyphaga</taxon>
        <taxon>Cucujiformia</taxon>
        <taxon>Chrysomeloidea</taxon>
        <taxon>Chrysomelidae</taxon>
        <taxon>Galerucinae</taxon>
        <taxon>Diabroticina</taxon>
        <taxon>Diabroticites</taxon>
        <taxon>Diabrotica</taxon>
    </lineage>
</organism>
<evidence type="ECO:0000313" key="2">
    <source>
        <dbReference type="EMBL" id="CAG9836991.1"/>
    </source>
</evidence>
<feature type="transmembrane region" description="Helical" evidence="1">
    <location>
        <begin position="334"/>
        <end position="354"/>
    </location>
</feature>
<feature type="transmembrane region" description="Helical" evidence="1">
    <location>
        <begin position="477"/>
        <end position="500"/>
    </location>
</feature>
<feature type="transmembrane region" description="Helical" evidence="1">
    <location>
        <begin position="553"/>
        <end position="574"/>
    </location>
</feature>
<protein>
    <recommendedName>
        <fullName evidence="4">Heparan-alpha-glucosaminide N-acetyltransferase</fullName>
    </recommendedName>
</protein>
<feature type="transmembrane region" description="Helical" evidence="1">
    <location>
        <begin position="446"/>
        <end position="465"/>
    </location>
</feature>
<name>A0A9N9XHV9_DIABA</name>
<evidence type="ECO:0000256" key="1">
    <source>
        <dbReference type="SAM" id="Phobius"/>
    </source>
</evidence>
<reference evidence="2" key="1">
    <citation type="submission" date="2022-01" db="EMBL/GenBank/DDBJ databases">
        <authorList>
            <person name="King R."/>
        </authorList>
    </citation>
    <scope>NUCLEOTIDE SEQUENCE</scope>
</reference>
<keyword evidence="3" id="KW-1185">Reference proteome</keyword>
<dbReference type="OrthoDB" id="2149840at2759"/>